<evidence type="ECO:0000313" key="1">
    <source>
        <dbReference type="EMBL" id="CAD1840681.1"/>
    </source>
</evidence>
<accession>A0A6V7QCH8</accession>
<dbReference type="AlphaFoldDB" id="A0A6V7QCH8"/>
<reference evidence="1" key="1">
    <citation type="submission" date="2020-07" db="EMBL/GenBank/DDBJ databases">
        <authorList>
            <person name="Lin J."/>
        </authorList>
    </citation>
    <scope>NUCLEOTIDE SEQUENCE</scope>
</reference>
<proteinExistence type="predicted"/>
<organism evidence="1">
    <name type="scientific">Ananas comosus var. bracteatus</name>
    <name type="common">red pineapple</name>
    <dbReference type="NCBI Taxonomy" id="296719"/>
    <lineage>
        <taxon>Eukaryota</taxon>
        <taxon>Viridiplantae</taxon>
        <taxon>Streptophyta</taxon>
        <taxon>Embryophyta</taxon>
        <taxon>Tracheophyta</taxon>
        <taxon>Spermatophyta</taxon>
        <taxon>Magnoliopsida</taxon>
        <taxon>Liliopsida</taxon>
        <taxon>Poales</taxon>
        <taxon>Bromeliaceae</taxon>
        <taxon>Bromelioideae</taxon>
        <taxon>Ananas</taxon>
    </lineage>
</organism>
<gene>
    <name evidence="1" type="ORF">CB5_LOCUS23892</name>
</gene>
<sequence>MLQLSRTRRPLKPSVIHFLPSCHQTSPYFGSDTRRDLRGAVERQVKNKTFRFEEAWLNHEGFISKLPGCWREGSQGTQDKSVILTFTAKLRHCRIRIKEWCANEFYSIRGAKNHLMEEIQRIDKAEE</sequence>
<protein>
    <submittedName>
        <fullName evidence="1">Uncharacterized protein</fullName>
    </submittedName>
</protein>
<name>A0A6V7QCH8_ANACO</name>
<dbReference type="EMBL" id="LR862135">
    <property type="protein sequence ID" value="CAD1840681.1"/>
    <property type="molecule type" value="Genomic_DNA"/>
</dbReference>